<gene>
    <name evidence="10" type="ORF">CYLTODRAFT_368127</name>
</gene>
<dbReference type="Pfam" id="PF13241">
    <property type="entry name" value="NAD_binding_7"/>
    <property type="match status" value="1"/>
</dbReference>
<evidence type="ECO:0000259" key="9">
    <source>
        <dbReference type="Pfam" id="PF14824"/>
    </source>
</evidence>
<proteinExistence type="predicted"/>
<dbReference type="InterPro" id="IPR028162">
    <property type="entry name" value="Met8_C"/>
</dbReference>
<dbReference type="OrthoDB" id="1721126at2759"/>
<evidence type="ECO:0000256" key="4">
    <source>
        <dbReference type="ARBA" id="ARBA00023027"/>
    </source>
</evidence>
<dbReference type="Gene3D" id="3.30.160.110">
    <property type="entry name" value="Siroheme synthase, domain 2"/>
    <property type="match status" value="1"/>
</dbReference>
<evidence type="ECO:0000256" key="6">
    <source>
        <dbReference type="ARBA" id="ARBA00047561"/>
    </source>
</evidence>
<comment type="pathway">
    <text evidence="1">Porphyrin-containing compound metabolism; siroheme biosynthesis; sirohydrochlorin from precorrin-2: step 1/1.</text>
</comment>
<dbReference type="InterPro" id="IPR028281">
    <property type="entry name" value="Sirohaem_synthase_central"/>
</dbReference>
<dbReference type="InterPro" id="IPR028161">
    <property type="entry name" value="Met8-like"/>
</dbReference>
<evidence type="ECO:0000256" key="2">
    <source>
        <dbReference type="ARBA" id="ARBA00012400"/>
    </source>
</evidence>
<keyword evidence="7" id="KW-1133">Transmembrane helix</keyword>
<keyword evidence="4" id="KW-0520">NAD</keyword>
<evidence type="ECO:0000313" key="11">
    <source>
        <dbReference type="Proteomes" id="UP000054007"/>
    </source>
</evidence>
<dbReference type="PANTHER" id="PTHR35330">
    <property type="entry name" value="SIROHEME BIOSYNTHESIS PROTEIN MET8"/>
    <property type="match status" value="1"/>
</dbReference>
<feature type="transmembrane region" description="Helical" evidence="7">
    <location>
        <begin position="274"/>
        <end position="296"/>
    </location>
</feature>
<protein>
    <recommendedName>
        <fullName evidence="2">precorrin-2 dehydrogenase</fullName>
        <ecNumber evidence="2">1.3.1.76</ecNumber>
    </recommendedName>
</protein>
<dbReference type="UniPathway" id="UPA00262">
    <property type="reaction ID" value="UER00222"/>
</dbReference>
<accession>A0A0D7BR03</accession>
<evidence type="ECO:0000259" key="8">
    <source>
        <dbReference type="Pfam" id="PF14823"/>
    </source>
</evidence>
<dbReference type="EC" id="1.3.1.76" evidence="2"/>
<dbReference type="NCBIfam" id="TIGR01470">
    <property type="entry name" value="cysG_Nterm"/>
    <property type="match status" value="1"/>
</dbReference>
<feature type="domain" description="Siroheme biosynthesis protein Met8 C-terminal" evidence="8">
    <location>
        <begin position="184"/>
        <end position="249"/>
    </location>
</feature>
<dbReference type="InterPro" id="IPR036291">
    <property type="entry name" value="NAD(P)-bd_dom_sf"/>
</dbReference>
<evidence type="ECO:0000256" key="3">
    <source>
        <dbReference type="ARBA" id="ARBA00023002"/>
    </source>
</evidence>
<dbReference type="SUPFAM" id="SSF51735">
    <property type="entry name" value="NAD(P)-binding Rossmann-fold domains"/>
    <property type="match status" value="1"/>
</dbReference>
<feature type="domain" description="Siroheme synthase central" evidence="9">
    <location>
        <begin position="151"/>
        <end position="177"/>
    </location>
</feature>
<dbReference type="Pfam" id="PF14823">
    <property type="entry name" value="Sirohm_synth_C"/>
    <property type="match status" value="1"/>
</dbReference>
<dbReference type="GO" id="GO:0043115">
    <property type="term" value="F:precorrin-2 dehydrogenase activity"/>
    <property type="evidence" value="ECO:0007669"/>
    <property type="project" value="UniProtKB-EC"/>
</dbReference>
<evidence type="ECO:0000256" key="7">
    <source>
        <dbReference type="SAM" id="Phobius"/>
    </source>
</evidence>
<keyword evidence="3" id="KW-0560">Oxidoreductase</keyword>
<dbReference type="AlphaFoldDB" id="A0A0D7BR03"/>
<sequence length="299" mass="32574">MADMRTQSSSLPASGSENALEITPIVGGTSLLIAWQLKGKQVLLVGGGEVASTRIEPILAADANIVLLSPSAGVCARTRLYLAQYPDRITHHDRVFTGPAELHKMDMVLTALDDTTRSREIVEMCRKNKIPVNAADIPDLCDFYFGAQVRDGPLHILISTNGSGPRLAALIKKKLKNALSGLEGEAIRRVGVLRERLRDRAPGVGGPVSRKRMKWISEVCNQWEIEELIHLDDDAITRLLDQGWEENRVLSPKEVGVLNKPSSSSLPVTLPSSLAVWPMAASFVCGAFAVLALNTLRRQ</sequence>
<dbReference type="InterPro" id="IPR006367">
    <property type="entry name" value="Sirohaem_synthase_N"/>
</dbReference>
<dbReference type="Gene3D" id="1.10.3280.10">
    <property type="entry name" value="Siroheme synthase, domain 3"/>
    <property type="match status" value="1"/>
</dbReference>
<dbReference type="Gene3D" id="3.40.50.720">
    <property type="entry name" value="NAD(P)-binding Rossmann-like Domain"/>
    <property type="match status" value="1"/>
</dbReference>
<dbReference type="GO" id="GO:0019354">
    <property type="term" value="P:siroheme biosynthetic process"/>
    <property type="evidence" value="ECO:0007669"/>
    <property type="project" value="UniProtKB-UniPathway"/>
</dbReference>
<reference evidence="10 11" key="1">
    <citation type="journal article" date="2015" name="Fungal Genet. Biol.">
        <title>Evolution of novel wood decay mechanisms in Agaricales revealed by the genome sequences of Fistulina hepatica and Cylindrobasidium torrendii.</title>
        <authorList>
            <person name="Floudas D."/>
            <person name="Held B.W."/>
            <person name="Riley R."/>
            <person name="Nagy L.G."/>
            <person name="Koehler G."/>
            <person name="Ransdell A.S."/>
            <person name="Younus H."/>
            <person name="Chow J."/>
            <person name="Chiniquy J."/>
            <person name="Lipzen A."/>
            <person name="Tritt A."/>
            <person name="Sun H."/>
            <person name="Haridas S."/>
            <person name="LaButti K."/>
            <person name="Ohm R.A."/>
            <person name="Kues U."/>
            <person name="Blanchette R.A."/>
            <person name="Grigoriev I.V."/>
            <person name="Minto R.E."/>
            <person name="Hibbett D.S."/>
        </authorList>
    </citation>
    <scope>NUCLEOTIDE SEQUENCE [LARGE SCALE GENOMIC DNA]</scope>
    <source>
        <strain evidence="10 11">FP15055 ss-10</strain>
    </source>
</reference>
<dbReference type="SUPFAM" id="SSF75615">
    <property type="entry name" value="Siroheme synthase middle domains-like"/>
    <property type="match status" value="1"/>
</dbReference>
<dbReference type="STRING" id="1314674.A0A0D7BR03"/>
<keyword evidence="7" id="KW-0472">Membrane</keyword>
<dbReference type="EMBL" id="KN880447">
    <property type="protein sequence ID" value="KIY72036.1"/>
    <property type="molecule type" value="Genomic_DNA"/>
</dbReference>
<organism evidence="10 11">
    <name type="scientific">Cylindrobasidium torrendii FP15055 ss-10</name>
    <dbReference type="NCBI Taxonomy" id="1314674"/>
    <lineage>
        <taxon>Eukaryota</taxon>
        <taxon>Fungi</taxon>
        <taxon>Dikarya</taxon>
        <taxon>Basidiomycota</taxon>
        <taxon>Agaricomycotina</taxon>
        <taxon>Agaricomycetes</taxon>
        <taxon>Agaricomycetidae</taxon>
        <taxon>Agaricales</taxon>
        <taxon>Marasmiineae</taxon>
        <taxon>Physalacriaceae</taxon>
        <taxon>Cylindrobasidium</taxon>
    </lineage>
</organism>
<keyword evidence="7" id="KW-0812">Transmembrane</keyword>
<dbReference type="Proteomes" id="UP000054007">
    <property type="component" value="Unassembled WGS sequence"/>
</dbReference>
<dbReference type="Pfam" id="PF14824">
    <property type="entry name" value="Sirohm_synth_M"/>
    <property type="match status" value="1"/>
</dbReference>
<evidence type="ECO:0000313" key="10">
    <source>
        <dbReference type="EMBL" id="KIY72036.1"/>
    </source>
</evidence>
<keyword evidence="11" id="KW-1185">Reference proteome</keyword>
<dbReference type="PANTHER" id="PTHR35330:SF1">
    <property type="entry name" value="SIROHEME BIOSYNTHESIS PROTEIN MET8"/>
    <property type="match status" value="1"/>
</dbReference>
<dbReference type="GO" id="GO:0004325">
    <property type="term" value="F:ferrochelatase activity"/>
    <property type="evidence" value="ECO:0007669"/>
    <property type="project" value="InterPro"/>
</dbReference>
<name>A0A0D7BR03_9AGAR</name>
<evidence type="ECO:0000256" key="5">
    <source>
        <dbReference type="ARBA" id="ARBA00023244"/>
    </source>
</evidence>
<evidence type="ECO:0000256" key="1">
    <source>
        <dbReference type="ARBA" id="ARBA00005010"/>
    </source>
</evidence>
<comment type="catalytic activity">
    <reaction evidence="6">
        <text>precorrin-2 + NAD(+) = sirohydrochlorin + NADH + 2 H(+)</text>
        <dbReference type="Rhea" id="RHEA:15613"/>
        <dbReference type="ChEBI" id="CHEBI:15378"/>
        <dbReference type="ChEBI" id="CHEBI:57540"/>
        <dbReference type="ChEBI" id="CHEBI:57945"/>
        <dbReference type="ChEBI" id="CHEBI:58351"/>
        <dbReference type="ChEBI" id="CHEBI:58827"/>
        <dbReference type="EC" id="1.3.1.76"/>
    </reaction>
</comment>
<keyword evidence="5" id="KW-0627">Porphyrin biosynthesis</keyword>